<evidence type="ECO:0000313" key="1">
    <source>
        <dbReference type="EMBL" id="PNR57416.1"/>
    </source>
</evidence>
<name>A0A2K1KUJ4_PHYPA</name>
<reference evidence="1 3" key="2">
    <citation type="journal article" date="2018" name="Plant J.">
        <title>The Physcomitrella patens chromosome-scale assembly reveals moss genome structure and evolution.</title>
        <authorList>
            <person name="Lang D."/>
            <person name="Ullrich K.K."/>
            <person name="Murat F."/>
            <person name="Fuchs J."/>
            <person name="Jenkins J."/>
            <person name="Haas F.B."/>
            <person name="Piednoel M."/>
            <person name="Gundlach H."/>
            <person name="Van Bel M."/>
            <person name="Meyberg R."/>
            <person name="Vives C."/>
            <person name="Morata J."/>
            <person name="Symeonidi A."/>
            <person name="Hiss M."/>
            <person name="Muchero W."/>
            <person name="Kamisugi Y."/>
            <person name="Saleh O."/>
            <person name="Blanc G."/>
            <person name="Decker E.L."/>
            <person name="van Gessel N."/>
            <person name="Grimwood J."/>
            <person name="Hayes R.D."/>
            <person name="Graham S.W."/>
            <person name="Gunter L.E."/>
            <person name="McDaniel S.F."/>
            <person name="Hoernstein S.N.W."/>
            <person name="Larsson A."/>
            <person name="Li F.W."/>
            <person name="Perroud P.F."/>
            <person name="Phillips J."/>
            <person name="Ranjan P."/>
            <person name="Rokshar D.S."/>
            <person name="Rothfels C.J."/>
            <person name="Schneider L."/>
            <person name="Shu S."/>
            <person name="Stevenson D.W."/>
            <person name="Thummler F."/>
            <person name="Tillich M."/>
            <person name="Villarreal Aguilar J.C."/>
            <person name="Widiez T."/>
            <person name="Wong G.K."/>
            <person name="Wymore A."/>
            <person name="Zhang Y."/>
            <person name="Zimmer A.D."/>
            <person name="Quatrano R.S."/>
            <person name="Mayer K.F.X."/>
            <person name="Goodstein D."/>
            <person name="Casacuberta J.M."/>
            <person name="Vandepoele K."/>
            <person name="Reski R."/>
            <person name="Cuming A.C."/>
            <person name="Tuskan G.A."/>
            <person name="Maumus F."/>
            <person name="Salse J."/>
            <person name="Schmutz J."/>
            <person name="Rensing S.A."/>
        </authorList>
    </citation>
    <scope>NUCLEOTIDE SEQUENCE [LARGE SCALE GENOMIC DNA]</scope>
    <source>
        <strain evidence="2 3">cv. Gransden 2004</strain>
    </source>
</reference>
<dbReference type="Gramene" id="Pp3c3_14220V3.2">
    <property type="protein sequence ID" value="Pp3c3_14220V3.2"/>
    <property type="gene ID" value="Pp3c3_14220"/>
</dbReference>
<protein>
    <submittedName>
        <fullName evidence="1 2">Uncharacterized protein</fullName>
    </submittedName>
</protein>
<dbReference type="InParanoid" id="A0A2K1KUJ4"/>
<dbReference type="EnsemblPlants" id="Pp3c3_14220V3.2">
    <property type="protein sequence ID" value="Pp3c3_14220V3.2"/>
    <property type="gene ID" value="Pp3c3_14220"/>
</dbReference>
<reference evidence="1 3" key="1">
    <citation type="journal article" date="2008" name="Science">
        <title>The Physcomitrella genome reveals evolutionary insights into the conquest of land by plants.</title>
        <authorList>
            <person name="Rensing S."/>
            <person name="Lang D."/>
            <person name="Zimmer A."/>
            <person name="Terry A."/>
            <person name="Salamov A."/>
            <person name="Shapiro H."/>
            <person name="Nishiyama T."/>
            <person name="Perroud P.-F."/>
            <person name="Lindquist E."/>
            <person name="Kamisugi Y."/>
            <person name="Tanahashi T."/>
            <person name="Sakakibara K."/>
            <person name="Fujita T."/>
            <person name="Oishi K."/>
            <person name="Shin-I T."/>
            <person name="Kuroki Y."/>
            <person name="Toyoda A."/>
            <person name="Suzuki Y."/>
            <person name="Hashimoto A."/>
            <person name="Yamaguchi K."/>
            <person name="Sugano A."/>
            <person name="Kohara Y."/>
            <person name="Fujiyama A."/>
            <person name="Anterola A."/>
            <person name="Aoki S."/>
            <person name="Ashton N."/>
            <person name="Barbazuk W.B."/>
            <person name="Barker E."/>
            <person name="Bennetzen J."/>
            <person name="Bezanilla M."/>
            <person name="Blankenship R."/>
            <person name="Cho S.H."/>
            <person name="Dutcher S."/>
            <person name="Estelle M."/>
            <person name="Fawcett J.A."/>
            <person name="Gundlach H."/>
            <person name="Hanada K."/>
            <person name="Heyl A."/>
            <person name="Hicks K.A."/>
            <person name="Hugh J."/>
            <person name="Lohr M."/>
            <person name="Mayer K."/>
            <person name="Melkozernov A."/>
            <person name="Murata T."/>
            <person name="Nelson D."/>
            <person name="Pils B."/>
            <person name="Prigge M."/>
            <person name="Reiss B."/>
            <person name="Renner T."/>
            <person name="Rombauts S."/>
            <person name="Rushton P."/>
            <person name="Sanderfoot A."/>
            <person name="Schween G."/>
            <person name="Shiu S.-H."/>
            <person name="Stueber K."/>
            <person name="Theodoulou F.L."/>
            <person name="Tu H."/>
            <person name="Van de Peer Y."/>
            <person name="Verrier P.J."/>
            <person name="Waters E."/>
            <person name="Wood A."/>
            <person name="Yang L."/>
            <person name="Cove D."/>
            <person name="Cuming A."/>
            <person name="Hasebe M."/>
            <person name="Lucas S."/>
            <person name="Mishler D.B."/>
            <person name="Reski R."/>
            <person name="Grigoriev I."/>
            <person name="Quatrano R.S."/>
            <person name="Boore J.L."/>
        </authorList>
    </citation>
    <scope>NUCLEOTIDE SEQUENCE [LARGE SCALE GENOMIC DNA]</scope>
    <source>
        <strain evidence="2 3">cv. Gransden 2004</strain>
    </source>
</reference>
<sequence length="73" mass="8240">MPKLRKKSTGAPASTVKYKSYGDPCPNVFKRKPSEVVEAKLHPQVSYGDGSIRTKPHIIEHHNFCDKKYLVTV</sequence>
<dbReference type="Gramene" id="Pp3c3_14220V3.1">
    <property type="protein sequence ID" value="Pp3c3_14220V3.1"/>
    <property type="gene ID" value="Pp3c3_14220"/>
</dbReference>
<dbReference type="Proteomes" id="UP000006727">
    <property type="component" value="Chromosome 3"/>
</dbReference>
<proteinExistence type="predicted"/>
<keyword evidence="3" id="KW-1185">Reference proteome</keyword>
<evidence type="ECO:0000313" key="3">
    <source>
        <dbReference type="Proteomes" id="UP000006727"/>
    </source>
</evidence>
<reference evidence="2" key="3">
    <citation type="submission" date="2020-12" db="UniProtKB">
        <authorList>
            <consortium name="EnsemblPlants"/>
        </authorList>
    </citation>
    <scope>IDENTIFICATION</scope>
</reference>
<dbReference type="AlphaFoldDB" id="A0A2K1KUJ4"/>
<dbReference type="PaxDb" id="3218-PP1S25_82V6.1"/>
<evidence type="ECO:0000313" key="2">
    <source>
        <dbReference type="EnsemblPlants" id="Pp3c3_14220V3.1"/>
    </source>
</evidence>
<dbReference type="EMBL" id="ABEU02000003">
    <property type="protein sequence ID" value="PNR57416.1"/>
    <property type="molecule type" value="Genomic_DNA"/>
</dbReference>
<dbReference type="EnsemblPlants" id="Pp3c3_14220V3.1">
    <property type="protein sequence ID" value="Pp3c3_14220V3.1"/>
    <property type="gene ID" value="Pp3c3_14220"/>
</dbReference>
<organism evidence="1">
    <name type="scientific">Physcomitrium patens</name>
    <name type="common">Spreading-leaved earth moss</name>
    <name type="synonym">Physcomitrella patens</name>
    <dbReference type="NCBI Taxonomy" id="3218"/>
    <lineage>
        <taxon>Eukaryota</taxon>
        <taxon>Viridiplantae</taxon>
        <taxon>Streptophyta</taxon>
        <taxon>Embryophyta</taxon>
        <taxon>Bryophyta</taxon>
        <taxon>Bryophytina</taxon>
        <taxon>Bryopsida</taxon>
        <taxon>Funariidae</taxon>
        <taxon>Funariales</taxon>
        <taxon>Funariaceae</taxon>
        <taxon>Physcomitrium</taxon>
    </lineage>
</organism>
<gene>
    <name evidence="1" type="ORF">PHYPA_004410</name>
</gene>
<accession>A0A2K1KUJ4</accession>